<dbReference type="Proteomes" id="UP000002524">
    <property type="component" value="Chromosome 1"/>
</dbReference>
<feature type="signal peptide" evidence="1">
    <location>
        <begin position="1"/>
        <end position="40"/>
    </location>
</feature>
<name>Q9RXZ2_DEIRA</name>
<reference evidence="2 3" key="1">
    <citation type="journal article" date="1999" name="Science">
        <title>Genome sequence of the radioresistant bacterium Deinococcus radiodurans R1.</title>
        <authorList>
            <person name="White O."/>
            <person name="Eisen J.A."/>
            <person name="Heidelberg J.F."/>
            <person name="Hickey E.K."/>
            <person name="Peterson J.D."/>
            <person name="Dodson R.J."/>
            <person name="Haft D.H."/>
            <person name="Gwinn M.L."/>
            <person name="Nelson W.C."/>
            <person name="Richardson D.L."/>
            <person name="Moffat K.S."/>
            <person name="Qin H."/>
            <person name="Jiang L."/>
            <person name="Pamphile W."/>
            <person name="Crosby M."/>
            <person name="Shen M."/>
            <person name="Vamathevan J.J."/>
            <person name="Lam P."/>
            <person name="McDonald L."/>
            <person name="Utterback T."/>
            <person name="Zalewski C."/>
            <person name="Makarova K.S."/>
            <person name="Aravind L."/>
            <person name="Daly M.J."/>
            <person name="Minton K.W."/>
            <person name="Fleischmann R.D."/>
            <person name="Ketchum K.A."/>
            <person name="Nelson K.E."/>
            <person name="Salzberg S."/>
            <person name="Smith H.O."/>
            <person name="Venter J.C."/>
            <person name="Fraser C.M."/>
        </authorList>
    </citation>
    <scope>NUCLEOTIDE SEQUENCE [LARGE SCALE GENOMIC DNA]</scope>
    <source>
        <strain evidence="3">ATCC 13939 / DSM 20539 / JCM 16871 / LMG 4051 / NBRC 15346 / NCIMB 9279 / R1 / VKM B-1422</strain>
    </source>
</reference>
<keyword evidence="3" id="KW-1185">Reference proteome</keyword>
<sequence length="173" mass="18368">MAGLSCRRRRMLAGAPGYTRAMRKTLAWMLLLGSASLASACPVKAGTFANGTIKSIPAGLKPECGILYRLMKTGVASEMGAGGWFELYSSPTPVNLSALESSVAKQGYTSVSTLKEAKDSIAGMQNEFRSMIGKDARTDGRFLISNKSNQAMMLLQIGVPGDNLIIVLAMPTK</sequence>
<gene>
    <name evidence="2" type="ordered locus">DR_0162</name>
</gene>
<dbReference type="EnsemblBacteria" id="AAF09752">
    <property type="protein sequence ID" value="AAF09752"/>
    <property type="gene ID" value="DR_0162"/>
</dbReference>
<dbReference type="AlphaFoldDB" id="Q9RXZ2"/>
<dbReference type="PATRIC" id="fig|243230.17.peg.327"/>
<keyword evidence="1" id="KW-0732">Signal</keyword>
<proteinExistence type="predicted"/>
<evidence type="ECO:0000313" key="2">
    <source>
        <dbReference type="EMBL" id="AAF09752.1"/>
    </source>
</evidence>
<dbReference type="KEGG" id="dra:DR_0162"/>
<evidence type="ECO:0008006" key="4">
    <source>
        <dbReference type="Google" id="ProtNLM"/>
    </source>
</evidence>
<accession>Q9RXZ2</accession>
<evidence type="ECO:0000256" key="1">
    <source>
        <dbReference type="SAM" id="SignalP"/>
    </source>
</evidence>
<dbReference type="PIR" id="H75553">
    <property type="entry name" value="H75553"/>
</dbReference>
<dbReference type="HOGENOM" id="CLU_1545110_0_0_0"/>
<dbReference type="PaxDb" id="243230-DR_0162"/>
<dbReference type="EMBL" id="AE000513">
    <property type="protein sequence ID" value="AAF09752.1"/>
    <property type="molecule type" value="Genomic_DNA"/>
</dbReference>
<dbReference type="InParanoid" id="Q9RXZ2"/>
<organism evidence="2 3">
    <name type="scientific">Deinococcus radiodurans (strain ATCC 13939 / DSM 20539 / JCM 16871 / CCUG 27074 / LMG 4051 / NBRC 15346 / NCIMB 9279 / VKM B-1422 / R1)</name>
    <dbReference type="NCBI Taxonomy" id="243230"/>
    <lineage>
        <taxon>Bacteria</taxon>
        <taxon>Thermotogati</taxon>
        <taxon>Deinococcota</taxon>
        <taxon>Deinococci</taxon>
        <taxon>Deinococcales</taxon>
        <taxon>Deinococcaceae</taxon>
        <taxon>Deinococcus</taxon>
    </lineage>
</organism>
<protein>
    <recommendedName>
        <fullName evidence="4">Lipoprotein</fullName>
    </recommendedName>
</protein>
<dbReference type="STRING" id="243230.DR_0162"/>
<evidence type="ECO:0000313" key="3">
    <source>
        <dbReference type="Proteomes" id="UP000002524"/>
    </source>
</evidence>
<feature type="chain" id="PRO_5004333209" description="Lipoprotein" evidence="1">
    <location>
        <begin position="41"/>
        <end position="173"/>
    </location>
</feature>